<keyword evidence="11" id="KW-0413">Isomerase</keyword>
<evidence type="ECO:0000256" key="9">
    <source>
        <dbReference type="ARBA" id="ARBA00023172"/>
    </source>
</evidence>
<dbReference type="NCBIfam" id="NF008165">
    <property type="entry name" value="PRK10917.1-3"/>
    <property type="match status" value="1"/>
</dbReference>
<dbReference type="CDD" id="cd04488">
    <property type="entry name" value="RecG_wedge_OBF"/>
    <property type="match status" value="1"/>
</dbReference>
<evidence type="ECO:0000256" key="15">
    <source>
        <dbReference type="RuleBase" id="RU363016"/>
    </source>
</evidence>
<proteinExistence type="inferred from homology"/>
<keyword evidence="9 15" id="KW-0233">DNA recombination</keyword>
<keyword evidence="7 15" id="KW-0067">ATP-binding</keyword>
<evidence type="ECO:0000256" key="11">
    <source>
        <dbReference type="ARBA" id="ARBA00023235"/>
    </source>
</evidence>
<keyword evidence="5 15" id="KW-0378">Hydrolase</keyword>
<dbReference type="GO" id="GO:0006310">
    <property type="term" value="P:DNA recombination"/>
    <property type="evidence" value="ECO:0007669"/>
    <property type="project" value="UniProtKB-UniRule"/>
</dbReference>
<dbReference type="EC" id="5.6.2.4" evidence="13 15"/>
<dbReference type="InterPro" id="IPR047112">
    <property type="entry name" value="RecG/Mfd"/>
</dbReference>
<evidence type="ECO:0000256" key="8">
    <source>
        <dbReference type="ARBA" id="ARBA00023125"/>
    </source>
</evidence>
<evidence type="ECO:0000256" key="1">
    <source>
        <dbReference type="ARBA" id="ARBA00007504"/>
    </source>
</evidence>
<evidence type="ECO:0000313" key="18">
    <source>
        <dbReference type="EMBL" id="OGY57483.1"/>
    </source>
</evidence>
<dbReference type="InterPro" id="IPR004609">
    <property type="entry name" value="ATP-dep_DNA_helicase_RecG"/>
</dbReference>
<keyword evidence="4 15" id="KW-0227">DNA damage</keyword>
<dbReference type="SMART" id="SM00487">
    <property type="entry name" value="DEXDc"/>
    <property type="match status" value="1"/>
</dbReference>
<dbReference type="InterPro" id="IPR027417">
    <property type="entry name" value="P-loop_NTPase"/>
</dbReference>
<feature type="domain" description="Helicase ATP-binding" evidence="16">
    <location>
        <begin position="263"/>
        <end position="440"/>
    </location>
</feature>
<dbReference type="Pfam" id="PF00271">
    <property type="entry name" value="Helicase_C"/>
    <property type="match status" value="1"/>
</dbReference>
<keyword evidence="3 15" id="KW-0547">Nucleotide-binding</keyword>
<evidence type="ECO:0000256" key="4">
    <source>
        <dbReference type="ARBA" id="ARBA00022763"/>
    </source>
</evidence>
<evidence type="ECO:0000256" key="13">
    <source>
        <dbReference type="ARBA" id="ARBA00034808"/>
    </source>
</evidence>
<reference evidence="18 19" key="1">
    <citation type="journal article" date="2016" name="Nat. Commun.">
        <title>Thousands of microbial genomes shed light on interconnected biogeochemical processes in an aquifer system.</title>
        <authorList>
            <person name="Anantharaman K."/>
            <person name="Brown C.T."/>
            <person name="Hug L.A."/>
            <person name="Sharon I."/>
            <person name="Castelle C.J."/>
            <person name="Probst A.J."/>
            <person name="Thomas B.C."/>
            <person name="Singh A."/>
            <person name="Wilkins M.J."/>
            <person name="Karaoz U."/>
            <person name="Brodie E.L."/>
            <person name="Williams K.H."/>
            <person name="Hubbard S.S."/>
            <person name="Banfield J.F."/>
        </authorList>
    </citation>
    <scope>NUCLEOTIDE SEQUENCE [LARGE SCALE GENOMIC DNA]</scope>
</reference>
<evidence type="ECO:0000256" key="6">
    <source>
        <dbReference type="ARBA" id="ARBA00022806"/>
    </source>
</evidence>
<dbReference type="GO" id="GO:0006281">
    <property type="term" value="P:DNA repair"/>
    <property type="evidence" value="ECO:0007669"/>
    <property type="project" value="UniProtKB-UniRule"/>
</dbReference>
<dbReference type="PANTHER" id="PTHR47964">
    <property type="entry name" value="ATP-DEPENDENT DNA HELICASE HOMOLOG RECG, CHLOROPLASTIC"/>
    <property type="match status" value="1"/>
</dbReference>
<dbReference type="Pfam" id="PF17191">
    <property type="entry name" value="RecG_wedge"/>
    <property type="match status" value="1"/>
</dbReference>
<dbReference type="CDD" id="cd17992">
    <property type="entry name" value="DEXHc_RecG"/>
    <property type="match status" value="1"/>
</dbReference>
<dbReference type="GO" id="GO:0005524">
    <property type="term" value="F:ATP binding"/>
    <property type="evidence" value="ECO:0007669"/>
    <property type="project" value="UniProtKB-KW"/>
</dbReference>
<comment type="catalytic activity">
    <reaction evidence="12 15">
        <text>Couples ATP hydrolysis with the unwinding of duplex DNA by translocating in the 3'-5' direction.</text>
        <dbReference type="EC" id="5.6.2.4"/>
    </reaction>
</comment>
<evidence type="ECO:0000256" key="5">
    <source>
        <dbReference type="ARBA" id="ARBA00022801"/>
    </source>
</evidence>
<keyword evidence="8" id="KW-0238">DNA-binding</keyword>
<dbReference type="InterPro" id="IPR045562">
    <property type="entry name" value="RecG_dom3_C"/>
</dbReference>
<dbReference type="InterPro" id="IPR001650">
    <property type="entry name" value="Helicase_C-like"/>
</dbReference>
<keyword evidence="6 15" id="KW-0347">Helicase</keyword>
<dbReference type="InterPro" id="IPR011545">
    <property type="entry name" value="DEAD/DEAH_box_helicase_dom"/>
</dbReference>
<evidence type="ECO:0000256" key="3">
    <source>
        <dbReference type="ARBA" id="ARBA00022741"/>
    </source>
</evidence>
<dbReference type="InterPro" id="IPR014001">
    <property type="entry name" value="Helicase_ATP-bd"/>
</dbReference>
<dbReference type="NCBIfam" id="NF008168">
    <property type="entry name" value="PRK10917.2-2"/>
    <property type="match status" value="1"/>
</dbReference>
<dbReference type="Gene3D" id="2.40.50.140">
    <property type="entry name" value="Nucleic acid-binding proteins"/>
    <property type="match status" value="1"/>
</dbReference>
<keyword evidence="10 15" id="KW-0234">DNA repair</keyword>
<comment type="caution">
    <text evidence="18">The sequence shown here is derived from an EMBL/GenBank/DDBJ whole genome shotgun (WGS) entry which is preliminary data.</text>
</comment>
<comment type="similarity">
    <text evidence="1 15">Belongs to the helicase family. RecG subfamily.</text>
</comment>
<dbReference type="GO" id="GO:0016887">
    <property type="term" value="F:ATP hydrolysis activity"/>
    <property type="evidence" value="ECO:0007669"/>
    <property type="project" value="RHEA"/>
</dbReference>
<dbReference type="PROSITE" id="PS51192">
    <property type="entry name" value="HELICASE_ATP_BIND_1"/>
    <property type="match status" value="1"/>
</dbReference>
<accession>A0A1G1YYQ2</accession>
<dbReference type="NCBIfam" id="TIGR00643">
    <property type="entry name" value="recG"/>
    <property type="match status" value="1"/>
</dbReference>
<dbReference type="GO" id="GO:0043138">
    <property type="term" value="F:3'-5' DNA helicase activity"/>
    <property type="evidence" value="ECO:0007669"/>
    <property type="project" value="UniProtKB-EC"/>
</dbReference>
<comment type="function">
    <text evidence="15">Plays a critical role in recombination and DNA repair. Helps process Holliday junction intermediates to mature products by catalyzing branch migration. Has replication fork regression activity, unwinds stalled or blocked replication forks to make a HJ that can be resolved. Has a DNA unwinding activity characteristic of a DNA helicase with 3'-5' polarity.</text>
</comment>
<dbReference type="SUPFAM" id="SSF52540">
    <property type="entry name" value="P-loop containing nucleoside triphosphate hydrolases"/>
    <property type="match status" value="2"/>
</dbReference>
<dbReference type="SMART" id="SM00490">
    <property type="entry name" value="HELICc"/>
    <property type="match status" value="1"/>
</dbReference>
<evidence type="ECO:0000256" key="7">
    <source>
        <dbReference type="ARBA" id="ARBA00022840"/>
    </source>
</evidence>
<comment type="catalytic activity">
    <reaction evidence="14 15">
        <text>ATP + H2O = ADP + phosphate + H(+)</text>
        <dbReference type="Rhea" id="RHEA:13065"/>
        <dbReference type="ChEBI" id="CHEBI:15377"/>
        <dbReference type="ChEBI" id="CHEBI:15378"/>
        <dbReference type="ChEBI" id="CHEBI:30616"/>
        <dbReference type="ChEBI" id="CHEBI:43474"/>
        <dbReference type="ChEBI" id="CHEBI:456216"/>
        <dbReference type="EC" id="5.6.2.4"/>
    </reaction>
</comment>
<feature type="domain" description="Helicase C-terminal" evidence="17">
    <location>
        <begin position="459"/>
        <end position="619"/>
    </location>
</feature>
<evidence type="ECO:0000256" key="12">
    <source>
        <dbReference type="ARBA" id="ARBA00034617"/>
    </source>
</evidence>
<evidence type="ECO:0000256" key="14">
    <source>
        <dbReference type="ARBA" id="ARBA00048988"/>
    </source>
</evidence>
<sequence>MTRVGKTTAGKLKKLGIETVKDLIFYYPFRWQDFSVVSEIAKLEATDAATIKGKIQLINNRRSFAKRKNLTEALIADQSGSIKVIWFNQPYLIKVLQPGDEVYLSGKVDFDRYNLQFVNPVYEKAGGETIHTARLVPIYSLTGNLTQKQIRFLISVVLPAIDLIDDWLPPAISKKLNLPDQKFALRQIHFPQNQKTLAEASRRLKFEELFLFQLRIFLSKQEISATPAEPVKFHEEETKKFVDSLPFKLTNDQRRAAWQIISDLGQSRPMNRLLEGEVGSGKTLVALLAMFNAALDGKQAVLMAPTEILAGQHYNNICRFLGKTKIKTALLTRSQQILNQKKAGKIEVFKKIKSGGVKIIIGTHALIQQDVKFADLGLVVIDEQHRFGVRQRQLLKQKSDSGSDRSRPVATLPHLLSMTATPIPRSLALSLYGDLDISVIYELPEERKKIITKIVEPRNRPAAYDFVRGEIKDGRQTFVICPLIDLSDKLGVKAVTAEYEKLKDQVFPDLKIAMLHGKLKAAAKEEIMADFLAKKYDILVATSVVEVGVDVANASVMLIEGAERFGLSQLHQFRGRVGRSIFQSYCLVFTDSQSEKISRRLGVLVSAKDGFELAEYDLKFRGPGEIYGTSQSGFPEFKIARLTDYQIIAEAKEAAQAVISEGLDKYPVLKQKMDQAGENIHLE</sequence>
<dbReference type="AlphaFoldDB" id="A0A1G1YYQ2"/>
<dbReference type="Pfam" id="PF00270">
    <property type="entry name" value="DEAD"/>
    <property type="match status" value="1"/>
</dbReference>
<dbReference type="PANTHER" id="PTHR47964:SF1">
    <property type="entry name" value="ATP-DEPENDENT DNA HELICASE HOMOLOG RECG, CHLOROPLASTIC"/>
    <property type="match status" value="1"/>
</dbReference>
<evidence type="ECO:0000313" key="19">
    <source>
        <dbReference type="Proteomes" id="UP000177408"/>
    </source>
</evidence>
<dbReference type="EMBL" id="MHIR01000023">
    <property type="protein sequence ID" value="OGY57483.1"/>
    <property type="molecule type" value="Genomic_DNA"/>
</dbReference>
<organism evidence="18 19">
    <name type="scientific">Candidatus Buchananbacteria bacterium RIFCSPLOWO2_02_FULL_46_11b</name>
    <dbReference type="NCBI Taxonomy" id="1797548"/>
    <lineage>
        <taxon>Bacteria</taxon>
        <taxon>Candidatus Buchananiibacteriota</taxon>
    </lineage>
</organism>
<dbReference type="InterPro" id="IPR033454">
    <property type="entry name" value="RecG_wedge"/>
</dbReference>
<evidence type="ECO:0000259" key="17">
    <source>
        <dbReference type="PROSITE" id="PS51194"/>
    </source>
</evidence>
<dbReference type="SUPFAM" id="SSF50249">
    <property type="entry name" value="Nucleic acid-binding proteins"/>
    <property type="match status" value="1"/>
</dbReference>
<dbReference type="GO" id="GO:0003677">
    <property type="term" value="F:DNA binding"/>
    <property type="evidence" value="ECO:0007669"/>
    <property type="project" value="UniProtKB-KW"/>
</dbReference>
<dbReference type="PROSITE" id="PS51194">
    <property type="entry name" value="HELICASE_CTER"/>
    <property type="match status" value="1"/>
</dbReference>
<evidence type="ECO:0000259" key="16">
    <source>
        <dbReference type="PROSITE" id="PS51192"/>
    </source>
</evidence>
<dbReference type="InterPro" id="IPR012340">
    <property type="entry name" value="NA-bd_OB-fold"/>
</dbReference>
<dbReference type="Pfam" id="PF19833">
    <property type="entry name" value="RecG_dom3_C"/>
    <property type="match status" value="1"/>
</dbReference>
<dbReference type="Proteomes" id="UP000177408">
    <property type="component" value="Unassembled WGS sequence"/>
</dbReference>
<evidence type="ECO:0000256" key="2">
    <source>
        <dbReference type="ARBA" id="ARBA00017846"/>
    </source>
</evidence>
<protein>
    <recommendedName>
        <fullName evidence="2 15">ATP-dependent DNA helicase RecG</fullName>
        <ecNumber evidence="13 15">5.6.2.4</ecNumber>
    </recommendedName>
</protein>
<evidence type="ECO:0000256" key="10">
    <source>
        <dbReference type="ARBA" id="ARBA00023204"/>
    </source>
</evidence>
<dbReference type="Gene3D" id="3.40.50.300">
    <property type="entry name" value="P-loop containing nucleotide triphosphate hydrolases"/>
    <property type="match status" value="2"/>
</dbReference>
<name>A0A1G1YYQ2_9BACT</name>
<gene>
    <name evidence="18" type="ORF">A3H67_02420</name>
</gene>